<name>A0A8C2NX72_CAPHI</name>
<evidence type="ECO:0000259" key="2">
    <source>
        <dbReference type="Pfam" id="PF14950"/>
    </source>
</evidence>
<feature type="region of interest" description="Disordered" evidence="1">
    <location>
        <begin position="116"/>
        <end position="146"/>
    </location>
</feature>
<feature type="compositionally biased region" description="Basic and acidic residues" evidence="1">
    <location>
        <begin position="47"/>
        <end position="57"/>
    </location>
</feature>
<accession>A0A8C2NX72</accession>
<evidence type="ECO:0000313" key="3">
    <source>
        <dbReference type="Ensembl" id="ENSCHIP00010011565.1"/>
    </source>
</evidence>
<dbReference type="GO" id="GO:0000724">
    <property type="term" value="P:double-strand break repair via homologous recombination"/>
    <property type="evidence" value="ECO:0007669"/>
    <property type="project" value="TreeGrafter"/>
</dbReference>
<proteinExistence type="predicted"/>
<dbReference type="Ensembl" id="ENSCHIT00010016331.1">
    <property type="protein sequence ID" value="ENSCHIP00010011565.1"/>
    <property type="gene ID" value="ENSCHIG00010008587.1"/>
</dbReference>
<dbReference type="GO" id="GO:0005654">
    <property type="term" value="C:nucleoplasm"/>
    <property type="evidence" value="ECO:0007669"/>
    <property type="project" value="TreeGrafter"/>
</dbReference>
<dbReference type="InterPro" id="IPR053054">
    <property type="entry name" value="DNA_repair-scaffolding"/>
</dbReference>
<dbReference type="GO" id="GO:0070202">
    <property type="term" value="P:regulation of establishment of protein localization to chromosome"/>
    <property type="evidence" value="ECO:0007669"/>
    <property type="project" value="TreeGrafter"/>
</dbReference>
<dbReference type="Pfam" id="PF14950">
    <property type="entry name" value="DUF4502"/>
    <property type="match status" value="1"/>
</dbReference>
<sequence>MLAPVGRCVRGSPTPYPKVRQSQHAVRPGAPSWFCDPRPSGAFRGRCTLEEGERPEMPRGGLSRGPKRKRSRDAEYPSFPGESPLPCRRAGLRTVGAEASLSEAWLRCGEGFLKSPGTPPLTAEKKTTTEKHLELSCPPKKEPTAFKSTSGLAAITWSSSGSDLSDEDKTAFKSYRDNRYSRTGRCPEDGASEDDLQVIDWEIDSEREDACERDEFEDRESVLEISDCASGASSRSLTPAETPPELPKEQLPAGLLCLQPLLPWMPYVFTQAITALQHQAVSSPSELRKSSRKSPVDCPQNKLRVSWLLCHDRQL</sequence>
<evidence type="ECO:0000256" key="1">
    <source>
        <dbReference type="SAM" id="MobiDB-lite"/>
    </source>
</evidence>
<dbReference type="PANTHER" id="PTHR34347">
    <property type="entry name" value="DNA REPAIR-SCAFFOLDING PROTEIN SPIDR"/>
    <property type="match status" value="1"/>
</dbReference>
<dbReference type="InterPro" id="IPR028026">
    <property type="entry name" value="DUF4502"/>
</dbReference>
<dbReference type="PANTHER" id="PTHR34347:SF1">
    <property type="entry name" value="DNA REPAIR-SCAFFOLDING PROTEIN"/>
    <property type="match status" value="1"/>
</dbReference>
<protein>
    <recommendedName>
        <fullName evidence="2">DUF4502 domain-containing protein</fullName>
    </recommendedName>
</protein>
<dbReference type="GO" id="GO:0000228">
    <property type="term" value="C:nuclear chromosome"/>
    <property type="evidence" value="ECO:0007669"/>
    <property type="project" value="TreeGrafter"/>
</dbReference>
<feature type="compositionally biased region" description="Basic and acidic residues" evidence="1">
    <location>
        <begin position="123"/>
        <end position="144"/>
    </location>
</feature>
<reference evidence="3" key="2">
    <citation type="submission" date="2025-08" db="UniProtKB">
        <authorList>
            <consortium name="Ensembl"/>
        </authorList>
    </citation>
    <scope>IDENTIFICATION</scope>
</reference>
<organism evidence="3">
    <name type="scientific">Capra hircus</name>
    <name type="common">Goat</name>
    <dbReference type="NCBI Taxonomy" id="9925"/>
    <lineage>
        <taxon>Eukaryota</taxon>
        <taxon>Metazoa</taxon>
        <taxon>Chordata</taxon>
        <taxon>Craniata</taxon>
        <taxon>Vertebrata</taxon>
        <taxon>Euteleostomi</taxon>
        <taxon>Mammalia</taxon>
        <taxon>Eutheria</taxon>
        <taxon>Laurasiatheria</taxon>
        <taxon>Artiodactyla</taxon>
        <taxon>Ruminantia</taxon>
        <taxon>Pecora</taxon>
        <taxon>Bovidae</taxon>
        <taxon>Caprinae</taxon>
        <taxon>Capra</taxon>
    </lineage>
</organism>
<feature type="domain" description="DUF4502" evidence="2">
    <location>
        <begin position="67"/>
        <end position="250"/>
    </location>
</feature>
<reference evidence="3" key="1">
    <citation type="submission" date="2019-03" db="EMBL/GenBank/DDBJ databases">
        <title>Genome sequencing and reference-guided assembly of Black Bengal Goat (Capra hircus).</title>
        <authorList>
            <person name="Siddiki A.Z."/>
            <person name="Baten A."/>
            <person name="Billah M."/>
            <person name="Alam M.A.U."/>
            <person name="Shawrob K.S.M."/>
            <person name="Saha S."/>
            <person name="Chowdhury M."/>
            <person name="Rahman A.H."/>
            <person name="Stear M."/>
            <person name="Miah G."/>
            <person name="Das G.B."/>
            <person name="Hossain M.M."/>
            <person name="Kumkum M."/>
            <person name="Islam M.S."/>
            <person name="Mollah A.M."/>
            <person name="Ahsan A."/>
            <person name="Tusar F."/>
            <person name="Khan M.K.I."/>
        </authorList>
    </citation>
    <scope>NUCLEOTIDE SEQUENCE [LARGE SCALE GENOMIC DNA]</scope>
</reference>
<dbReference type="AlphaFoldDB" id="A0A8C2NX72"/>
<feature type="region of interest" description="Disordered" evidence="1">
    <location>
        <begin position="1"/>
        <end position="88"/>
    </location>
</feature>